<feature type="compositionally biased region" description="Gly residues" evidence="1">
    <location>
        <begin position="25"/>
        <end position="64"/>
    </location>
</feature>
<organism evidence="2 3">
    <name type="scientific">Actinomadura rubrisoli</name>
    <dbReference type="NCBI Taxonomy" id="2530368"/>
    <lineage>
        <taxon>Bacteria</taxon>
        <taxon>Bacillati</taxon>
        <taxon>Actinomycetota</taxon>
        <taxon>Actinomycetes</taxon>
        <taxon>Streptosporangiales</taxon>
        <taxon>Thermomonosporaceae</taxon>
        <taxon>Actinomadura</taxon>
    </lineage>
</organism>
<evidence type="ECO:0000313" key="2">
    <source>
        <dbReference type="EMBL" id="TDD73968.1"/>
    </source>
</evidence>
<gene>
    <name evidence="2" type="ORF">E1298_33115</name>
</gene>
<dbReference type="EMBL" id="SMKU01000244">
    <property type="protein sequence ID" value="TDD73968.1"/>
    <property type="molecule type" value="Genomic_DNA"/>
</dbReference>
<name>A0A4R5AM09_9ACTN</name>
<evidence type="ECO:0000256" key="1">
    <source>
        <dbReference type="SAM" id="MobiDB-lite"/>
    </source>
</evidence>
<accession>A0A4R5AM09</accession>
<feature type="region of interest" description="Disordered" evidence="1">
    <location>
        <begin position="1"/>
        <end position="81"/>
    </location>
</feature>
<feature type="compositionally biased region" description="Low complexity" evidence="1">
    <location>
        <begin position="65"/>
        <end position="75"/>
    </location>
</feature>
<keyword evidence="3" id="KW-1185">Reference proteome</keyword>
<dbReference type="Proteomes" id="UP000294513">
    <property type="component" value="Unassembled WGS sequence"/>
</dbReference>
<dbReference type="RefSeq" id="WP_131900321.1">
    <property type="nucleotide sequence ID" value="NZ_SMKU01000244.1"/>
</dbReference>
<evidence type="ECO:0000313" key="3">
    <source>
        <dbReference type="Proteomes" id="UP000294513"/>
    </source>
</evidence>
<sequence>MGGGETGCSGAGGFPVAGDAAEGGSLRGGSPVGGTAGGGAAGGGSLRGGPLRGGSLRGGAGAGSRAGASAREGSSFCGRPLLRRGTTRIDTSPGYMISTVCQNEAASRIVPWSEAVADRRAGPRTLAS</sequence>
<comment type="caution">
    <text evidence="2">The sequence shown here is derived from an EMBL/GenBank/DDBJ whole genome shotgun (WGS) entry which is preliminary data.</text>
</comment>
<dbReference type="AlphaFoldDB" id="A0A4R5AM09"/>
<feature type="compositionally biased region" description="Gly residues" evidence="1">
    <location>
        <begin position="1"/>
        <end position="15"/>
    </location>
</feature>
<protein>
    <submittedName>
        <fullName evidence="2">Uncharacterized protein</fullName>
    </submittedName>
</protein>
<reference evidence="2 3" key="1">
    <citation type="submission" date="2019-03" db="EMBL/GenBank/DDBJ databases">
        <title>Draft genome sequences of novel Actinobacteria.</title>
        <authorList>
            <person name="Sahin N."/>
            <person name="Ay H."/>
            <person name="Saygin H."/>
        </authorList>
    </citation>
    <scope>NUCLEOTIDE SEQUENCE [LARGE SCALE GENOMIC DNA]</scope>
    <source>
        <strain evidence="2 3">H3C3</strain>
    </source>
</reference>
<proteinExistence type="predicted"/>